<feature type="compositionally biased region" description="Low complexity" evidence="5">
    <location>
        <begin position="415"/>
        <end position="431"/>
    </location>
</feature>
<evidence type="ECO:0000313" key="9">
    <source>
        <dbReference type="RefSeq" id="XP_013404254.1"/>
    </source>
</evidence>
<dbReference type="PANTHER" id="PTHR25462:SF296">
    <property type="entry name" value="MEIOTIC P26, ISOFORM F"/>
    <property type="match status" value="1"/>
</dbReference>
<dbReference type="InterPro" id="IPR013083">
    <property type="entry name" value="Znf_RING/FYVE/PHD"/>
</dbReference>
<evidence type="ECO:0000313" key="11">
    <source>
        <dbReference type="RefSeq" id="XP_013404256.1"/>
    </source>
</evidence>
<dbReference type="OrthoDB" id="10066958at2759"/>
<dbReference type="Pfam" id="PF00643">
    <property type="entry name" value="zf-B_box"/>
    <property type="match status" value="1"/>
</dbReference>
<protein>
    <submittedName>
        <fullName evidence="9 10">E3 ubiquitin-protein ligase TRIM56</fullName>
    </submittedName>
</protein>
<dbReference type="Proteomes" id="UP000085678">
    <property type="component" value="Unplaced"/>
</dbReference>
<dbReference type="SUPFAM" id="SSF57845">
    <property type="entry name" value="B-box zinc-binding domain"/>
    <property type="match status" value="1"/>
</dbReference>
<dbReference type="RefSeq" id="XP_013404255.1">
    <property type="nucleotide sequence ID" value="XM_013548801.2"/>
</dbReference>
<evidence type="ECO:0000256" key="4">
    <source>
        <dbReference type="PROSITE-ProRule" id="PRU00024"/>
    </source>
</evidence>
<evidence type="ECO:0000256" key="3">
    <source>
        <dbReference type="ARBA" id="ARBA00022833"/>
    </source>
</evidence>
<name>A0A1S3J1D5_LINAN</name>
<dbReference type="SMART" id="SM00336">
    <property type="entry name" value="BBOX"/>
    <property type="match status" value="2"/>
</dbReference>
<feature type="compositionally biased region" description="Basic and acidic residues" evidence="5">
    <location>
        <begin position="392"/>
        <end position="402"/>
    </location>
</feature>
<dbReference type="GO" id="GO:0008270">
    <property type="term" value="F:zinc ion binding"/>
    <property type="evidence" value="ECO:0007669"/>
    <property type="project" value="UniProtKB-KW"/>
</dbReference>
<feature type="compositionally biased region" description="Basic and acidic residues" evidence="5">
    <location>
        <begin position="454"/>
        <end position="475"/>
    </location>
</feature>
<keyword evidence="8" id="KW-1185">Reference proteome</keyword>
<evidence type="ECO:0000313" key="8">
    <source>
        <dbReference type="Proteomes" id="UP000085678"/>
    </source>
</evidence>
<keyword evidence="2 4" id="KW-0863">Zinc-finger</keyword>
<dbReference type="PROSITE" id="PS50119">
    <property type="entry name" value="ZF_BBOX"/>
    <property type="match status" value="1"/>
</dbReference>
<evidence type="ECO:0000259" key="6">
    <source>
        <dbReference type="PROSITE" id="PS50089"/>
    </source>
</evidence>
<dbReference type="Pfam" id="PF00097">
    <property type="entry name" value="zf-C3HC4"/>
    <property type="match status" value="1"/>
</dbReference>
<dbReference type="SMART" id="SM00184">
    <property type="entry name" value="RING"/>
    <property type="match status" value="1"/>
</dbReference>
<dbReference type="PROSITE" id="PS50089">
    <property type="entry name" value="ZF_RING_2"/>
    <property type="match status" value="1"/>
</dbReference>
<dbReference type="InterPro" id="IPR047153">
    <property type="entry name" value="TRIM45/56/19-like"/>
</dbReference>
<feature type="domain" description="B box-type" evidence="7">
    <location>
        <begin position="183"/>
        <end position="224"/>
    </location>
</feature>
<dbReference type="KEGG" id="lak:106169364"/>
<feature type="region of interest" description="Disordered" evidence="5">
    <location>
        <begin position="1"/>
        <end position="21"/>
    </location>
</feature>
<reference evidence="9 10" key="1">
    <citation type="submission" date="2025-04" db="UniProtKB">
        <authorList>
            <consortium name="RefSeq"/>
        </authorList>
    </citation>
    <scope>IDENTIFICATION</scope>
    <source>
        <tissue evidence="9 10">Gonads</tissue>
    </source>
</reference>
<dbReference type="InterPro" id="IPR000315">
    <property type="entry name" value="Znf_B-box"/>
</dbReference>
<dbReference type="PANTHER" id="PTHR25462">
    <property type="entry name" value="BONUS, ISOFORM C-RELATED"/>
    <property type="match status" value="1"/>
</dbReference>
<proteinExistence type="predicted"/>
<feature type="region of interest" description="Disordered" evidence="5">
    <location>
        <begin position="391"/>
        <end position="475"/>
    </location>
</feature>
<dbReference type="PROSITE" id="PS00518">
    <property type="entry name" value="ZF_RING_1"/>
    <property type="match status" value="1"/>
</dbReference>
<dbReference type="InterPro" id="IPR018957">
    <property type="entry name" value="Znf_C3HC4_RING-type"/>
</dbReference>
<evidence type="ECO:0000256" key="2">
    <source>
        <dbReference type="ARBA" id="ARBA00022771"/>
    </source>
</evidence>
<sequence>MSGDMSIPGTSKTQPKPSPDAYASLSTQINEDFLTCQICMELFKEPKGLPCYHTFCLGCIEDYLRRLNPKYGTAGFQMKFSCPVCCKEIQVPEEGAKGFPTNLLANNLKEKLQKRKRALLQNVTEENLCVCGTVALSICLECDQLLCGHCEKSHKALKITEAHEIMLLKDYSSADSKTTMLQRRKIKCRSHPAEILTYYCIDDSEVICRECVVKSHSKHSFIELTSVADKHRGQLQNMLKVVKGNTEKHQAAIKEHENATLSLETSKSGLKQKVEDRYEKLVTQLGKHKEKVMEKIDNEFEQQMRGLSLTLAALKDGCVTSQGLAGFIEELETCGCDAEVATYVQSLEGKVEKLDIVPAKKPVNSADVYISSPNSDLTDGKVLDGLFGRVQTRKESAEESSKSARSHSSPTLDVGGSNQPSNPGASSAAAGRVYLPHEGSRGVQGRHNQQVQQRDVRQRARIPQRADKHKSCSSQ</sequence>
<gene>
    <name evidence="9 10 11" type="primary">LOC106169364</name>
</gene>
<dbReference type="InterPro" id="IPR017907">
    <property type="entry name" value="Znf_RING_CS"/>
</dbReference>
<evidence type="ECO:0000259" key="7">
    <source>
        <dbReference type="PROSITE" id="PS50119"/>
    </source>
</evidence>
<dbReference type="Gene3D" id="3.30.40.10">
    <property type="entry name" value="Zinc/RING finger domain, C3HC4 (zinc finger)"/>
    <property type="match status" value="1"/>
</dbReference>
<evidence type="ECO:0000256" key="5">
    <source>
        <dbReference type="SAM" id="MobiDB-lite"/>
    </source>
</evidence>
<evidence type="ECO:0000313" key="10">
    <source>
        <dbReference type="RefSeq" id="XP_013404255.1"/>
    </source>
</evidence>
<feature type="domain" description="RING-type" evidence="6">
    <location>
        <begin position="36"/>
        <end position="85"/>
    </location>
</feature>
<evidence type="ECO:0000256" key="1">
    <source>
        <dbReference type="ARBA" id="ARBA00022723"/>
    </source>
</evidence>
<dbReference type="AlphaFoldDB" id="A0A1S3J1D5"/>
<accession>A0A1S3J1D5</accession>
<dbReference type="GeneID" id="106169364"/>
<organism evidence="8 10">
    <name type="scientific">Lingula anatina</name>
    <name type="common">Brachiopod</name>
    <name type="synonym">Lingula unguis</name>
    <dbReference type="NCBI Taxonomy" id="7574"/>
    <lineage>
        <taxon>Eukaryota</taxon>
        <taxon>Metazoa</taxon>
        <taxon>Spiralia</taxon>
        <taxon>Lophotrochozoa</taxon>
        <taxon>Brachiopoda</taxon>
        <taxon>Linguliformea</taxon>
        <taxon>Lingulata</taxon>
        <taxon>Lingulida</taxon>
        <taxon>Linguloidea</taxon>
        <taxon>Lingulidae</taxon>
        <taxon>Lingula</taxon>
    </lineage>
</organism>
<dbReference type="SUPFAM" id="SSF57850">
    <property type="entry name" value="RING/U-box"/>
    <property type="match status" value="1"/>
</dbReference>
<dbReference type="RefSeq" id="XP_013404254.1">
    <property type="nucleotide sequence ID" value="XM_013548800.1"/>
</dbReference>
<keyword evidence="3" id="KW-0862">Zinc</keyword>
<dbReference type="Gene3D" id="3.30.160.60">
    <property type="entry name" value="Classic Zinc Finger"/>
    <property type="match status" value="1"/>
</dbReference>
<dbReference type="InterPro" id="IPR001841">
    <property type="entry name" value="Znf_RING"/>
</dbReference>
<keyword evidence="1" id="KW-0479">Metal-binding</keyword>
<dbReference type="RefSeq" id="XP_013404256.1">
    <property type="nucleotide sequence ID" value="XM_013548802.1"/>
</dbReference>